<dbReference type="PANTHER" id="PTHR39160:SF4">
    <property type="entry name" value="RESUSCITATION-PROMOTING FACTOR RPFB"/>
    <property type="match status" value="1"/>
</dbReference>
<protein>
    <recommendedName>
        <fullName evidence="3">G5 domain-containing protein</fullName>
    </recommendedName>
</protein>
<dbReference type="SUPFAM" id="SSF50685">
    <property type="entry name" value="Barwin-like endoglucanases"/>
    <property type="match status" value="1"/>
</dbReference>
<keyword evidence="2" id="KW-0472">Membrane</keyword>
<dbReference type="Pfam" id="PF06725">
    <property type="entry name" value="3D"/>
    <property type="match status" value="1"/>
</dbReference>
<reference evidence="4 5" key="2">
    <citation type="journal article" date="2016" name="Genome Announc.">
        <title>Genome Sequence of a Gram-Positive Diazotroph, Paenibacillus durus Type Strain ATCC 35681.</title>
        <authorList>
            <person name="Halim M.A."/>
            <person name="Rahman A.Y."/>
            <person name="Sim K.S."/>
            <person name="Yam H.C."/>
            <person name="Rahim A.A."/>
            <person name="Ghazali A.H."/>
            <person name="Najimudin N."/>
        </authorList>
    </citation>
    <scope>NUCLEOTIDE SEQUENCE [LARGE SCALE GENOMIC DNA]</scope>
    <source>
        <strain evidence="4 5">ATCC 35681</strain>
    </source>
</reference>
<dbReference type="PROSITE" id="PS51109">
    <property type="entry name" value="G5"/>
    <property type="match status" value="1"/>
</dbReference>
<dbReference type="GO" id="GO:0019867">
    <property type="term" value="C:outer membrane"/>
    <property type="evidence" value="ECO:0007669"/>
    <property type="project" value="InterPro"/>
</dbReference>
<dbReference type="CDD" id="cd14667">
    <property type="entry name" value="3D_containing_proteins"/>
    <property type="match status" value="1"/>
</dbReference>
<dbReference type="EMBL" id="CP011114">
    <property type="protein sequence ID" value="AKG36914.1"/>
    <property type="molecule type" value="Genomic_DNA"/>
</dbReference>
<keyword evidence="2" id="KW-1133">Transmembrane helix</keyword>
<dbReference type="InterPro" id="IPR051933">
    <property type="entry name" value="Resuscitation_pf_RpfB"/>
</dbReference>
<dbReference type="GO" id="GO:0004553">
    <property type="term" value="F:hydrolase activity, hydrolyzing O-glycosyl compounds"/>
    <property type="evidence" value="ECO:0007669"/>
    <property type="project" value="InterPro"/>
</dbReference>
<organism evidence="4 5">
    <name type="scientific">Paenibacillus durus ATCC 35681</name>
    <dbReference type="NCBI Taxonomy" id="1333534"/>
    <lineage>
        <taxon>Bacteria</taxon>
        <taxon>Bacillati</taxon>
        <taxon>Bacillota</taxon>
        <taxon>Bacilli</taxon>
        <taxon>Bacillales</taxon>
        <taxon>Paenibacillaceae</taxon>
        <taxon>Paenibacillus</taxon>
    </lineage>
</organism>
<dbReference type="Pfam" id="PF03990">
    <property type="entry name" value="DUF348"/>
    <property type="match status" value="2"/>
</dbReference>
<evidence type="ECO:0000313" key="5">
    <source>
        <dbReference type="Proteomes" id="UP000034189"/>
    </source>
</evidence>
<dbReference type="InterPro" id="IPR010611">
    <property type="entry name" value="3D_dom"/>
</dbReference>
<dbReference type="RefSeq" id="WP_025694084.1">
    <property type="nucleotide sequence ID" value="NZ_ASQQ01000075.1"/>
</dbReference>
<accession>A0A0F7FDJ8</accession>
<dbReference type="Gene3D" id="2.40.40.10">
    <property type="entry name" value="RlpA-like domain"/>
    <property type="match status" value="1"/>
</dbReference>
<sequence length="376" mass="41112">MGVFQPEVSHDSQSSSRSNAFRLWWEQVNIRAWSLRAWSLAGVIGIAIALLITLYVRSQSSKQIVLEIDGKVHTLETREALLGEVLAKQPIPLKPYDKISAGLSDRIEDGDRIVIDRAQELILTEGGKTKTLYTTEDTIGQAISSLGITLGTHDKVFPSLDTAVTARTEVKVIRINKQVVKRTKSLPFRVIKTADPSLIAGKVRVAQAGKPGVIVQHIEKTYQDGKLVSMRMVGKEVQTVTKNKVVAVGTKAVPKPAAVNISFSSSSKAGVNFEYKKVIKNVSMTAYSSEEPGIGTRTASGTRVTEGRTIAVDPRVIPIGWWVYIEGLGFRRAEDTGGAIRGNKIDVYYDSLSHARSFGRKSRAVYVIGPVKPELD</sequence>
<dbReference type="HOGENOM" id="CLU_036884_0_1_9"/>
<dbReference type="SMART" id="SM01208">
    <property type="entry name" value="G5"/>
    <property type="match status" value="1"/>
</dbReference>
<dbReference type="AlphaFoldDB" id="A0A0F7FDJ8"/>
<feature type="transmembrane region" description="Helical" evidence="2">
    <location>
        <begin position="37"/>
        <end position="56"/>
    </location>
</feature>
<dbReference type="InterPro" id="IPR059180">
    <property type="entry name" value="3D_YorM"/>
</dbReference>
<gene>
    <name evidence="4" type="ORF">VK70_22345</name>
</gene>
<dbReference type="Pfam" id="PF07501">
    <property type="entry name" value="G5"/>
    <property type="match status" value="1"/>
</dbReference>
<evidence type="ECO:0000259" key="3">
    <source>
        <dbReference type="PROSITE" id="PS51109"/>
    </source>
</evidence>
<evidence type="ECO:0000256" key="2">
    <source>
        <dbReference type="SAM" id="Phobius"/>
    </source>
</evidence>
<dbReference type="OrthoDB" id="9798935at2"/>
<name>A0A0F7FDJ8_PAEDU</name>
<dbReference type="InterPro" id="IPR011098">
    <property type="entry name" value="G5_dom"/>
</dbReference>
<dbReference type="PANTHER" id="PTHR39160">
    <property type="entry name" value="CELL WALL-BINDING PROTEIN YOCH"/>
    <property type="match status" value="1"/>
</dbReference>
<dbReference type="PATRIC" id="fig|1333534.5.peg.4897"/>
<dbReference type="InterPro" id="IPR036908">
    <property type="entry name" value="RlpA-like_sf"/>
</dbReference>
<proteinExistence type="predicted"/>
<dbReference type="Proteomes" id="UP000034189">
    <property type="component" value="Chromosome"/>
</dbReference>
<evidence type="ECO:0000313" key="4">
    <source>
        <dbReference type="EMBL" id="AKG36914.1"/>
    </source>
</evidence>
<dbReference type="InterPro" id="IPR007137">
    <property type="entry name" value="DUF348"/>
</dbReference>
<keyword evidence="2" id="KW-0812">Transmembrane</keyword>
<reference evidence="4 5" key="1">
    <citation type="submission" date="2015-03" db="EMBL/GenBank/DDBJ databases">
        <authorList>
            <person name="Abdul Halim M."/>
        </authorList>
    </citation>
    <scope>NUCLEOTIDE SEQUENCE [LARGE SCALE GENOMIC DNA]</scope>
    <source>
        <strain evidence="4 5">ATCC 35681</strain>
    </source>
</reference>
<dbReference type="GO" id="GO:0009254">
    <property type="term" value="P:peptidoglycan turnover"/>
    <property type="evidence" value="ECO:0007669"/>
    <property type="project" value="InterPro"/>
</dbReference>
<keyword evidence="1" id="KW-0732">Signal</keyword>
<dbReference type="Gene3D" id="2.20.230.10">
    <property type="entry name" value="Resuscitation-promoting factor rpfb"/>
    <property type="match status" value="1"/>
</dbReference>
<feature type="domain" description="G5" evidence="3">
    <location>
        <begin position="172"/>
        <end position="252"/>
    </location>
</feature>
<evidence type="ECO:0000256" key="1">
    <source>
        <dbReference type="ARBA" id="ARBA00022729"/>
    </source>
</evidence>